<gene>
    <name evidence="1" type="ORF">SAMN05518846_11083</name>
</gene>
<dbReference type="EMBL" id="FORT01000010">
    <property type="protein sequence ID" value="SFK23082.1"/>
    <property type="molecule type" value="Genomic_DNA"/>
</dbReference>
<reference evidence="2" key="1">
    <citation type="submission" date="2016-10" db="EMBL/GenBank/DDBJ databases">
        <authorList>
            <person name="Varghese N."/>
            <person name="Submissions S."/>
        </authorList>
    </citation>
    <scope>NUCLEOTIDE SEQUENCE [LARGE SCALE GENOMIC DNA]</scope>
    <source>
        <strain evidence="2">OK042</strain>
    </source>
</reference>
<keyword evidence="2" id="KW-1185">Reference proteome</keyword>
<dbReference type="Proteomes" id="UP000198915">
    <property type="component" value="Unassembled WGS sequence"/>
</dbReference>
<evidence type="ECO:0000313" key="2">
    <source>
        <dbReference type="Proteomes" id="UP000198915"/>
    </source>
</evidence>
<dbReference type="STRING" id="1884381.SAMN05518846_11083"/>
<dbReference type="AlphaFoldDB" id="A0A1I3XUB7"/>
<protein>
    <submittedName>
        <fullName evidence="1">Uncharacterized protein</fullName>
    </submittedName>
</protein>
<dbReference type="RefSeq" id="WP_258957775.1">
    <property type="nucleotide sequence ID" value="NZ_BJOE01000007.1"/>
</dbReference>
<proteinExistence type="predicted"/>
<name>A0A1I3XUB7_9BACL</name>
<dbReference type="GeneID" id="301128530"/>
<accession>A0A1I3XUB7</accession>
<sequence length="44" mass="4879">MIAKYIGEALLFAVSLPIFAFQTAESLHALADAFVQMTDFINMK</sequence>
<organism evidence="1 2">
    <name type="scientific">Brevibacillus centrosporus</name>
    <dbReference type="NCBI Taxonomy" id="54910"/>
    <lineage>
        <taxon>Bacteria</taxon>
        <taxon>Bacillati</taxon>
        <taxon>Bacillota</taxon>
        <taxon>Bacilli</taxon>
        <taxon>Bacillales</taxon>
        <taxon>Paenibacillaceae</taxon>
        <taxon>Brevibacillus</taxon>
    </lineage>
</organism>
<evidence type="ECO:0000313" key="1">
    <source>
        <dbReference type="EMBL" id="SFK23082.1"/>
    </source>
</evidence>